<accession>X6LSG7</accession>
<organism evidence="1 2">
    <name type="scientific">Reticulomyxa filosa</name>
    <dbReference type="NCBI Taxonomy" id="46433"/>
    <lineage>
        <taxon>Eukaryota</taxon>
        <taxon>Sar</taxon>
        <taxon>Rhizaria</taxon>
        <taxon>Retaria</taxon>
        <taxon>Foraminifera</taxon>
        <taxon>Monothalamids</taxon>
        <taxon>Reticulomyxidae</taxon>
        <taxon>Reticulomyxa</taxon>
    </lineage>
</organism>
<dbReference type="Proteomes" id="UP000023152">
    <property type="component" value="Unassembled WGS sequence"/>
</dbReference>
<proteinExistence type="predicted"/>
<name>X6LSG7_RETFI</name>
<comment type="caution">
    <text evidence="1">The sequence shown here is derived from an EMBL/GenBank/DDBJ whole genome shotgun (WGS) entry which is preliminary data.</text>
</comment>
<protein>
    <submittedName>
        <fullName evidence="1">Uncharacterized protein</fullName>
    </submittedName>
</protein>
<keyword evidence="2" id="KW-1185">Reference proteome</keyword>
<reference evidence="1 2" key="1">
    <citation type="journal article" date="2013" name="Curr. Biol.">
        <title>The Genome of the Foraminiferan Reticulomyxa filosa.</title>
        <authorList>
            <person name="Glockner G."/>
            <person name="Hulsmann N."/>
            <person name="Schleicher M."/>
            <person name="Noegel A.A."/>
            <person name="Eichinger L."/>
            <person name="Gallinger C."/>
            <person name="Pawlowski J."/>
            <person name="Sierra R."/>
            <person name="Euteneuer U."/>
            <person name="Pillet L."/>
            <person name="Moustafa A."/>
            <person name="Platzer M."/>
            <person name="Groth M."/>
            <person name="Szafranski K."/>
            <person name="Schliwa M."/>
        </authorList>
    </citation>
    <scope>NUCLEOTIDE SEQUENCE [LARGE SCALE GENOMIC DNA]</scope>
</reference>
<dbReference type="AlphaFoldDB" id="X6LSG7"/>
<evidence type="ECO:0000313" key="2">
    <source>
        <dbReference type="Proteomes" id="UP000023152"/>
    </source>
</evidence>
<dbReference type="EMBL" id="ASPP01029172">
    <property type="protein sequence ID" value="ETO04584.1"/>
    <property type="molecule type" value="Genomic_DNA"/>
</dbReference>
<gene>
    <name evidence="1" type="ORF">RFI_32813</name>
</gene>
<sequence>MHFSLIFKMKQHQSRFKMNSIAKKTILQPKKFGSRMRLVSSPKNSTLIGVTQKKNKIALSKFFVKSSFHVGSFYFCIPTHSKSIAYFNDSSFFQSAFGWSVKKILQFFWSLSIKGASGKWQQMLQRNSFAFLNKAAKIGLEKSENKPTIPKTKKYHPKPTPKKNLMRIELNYNRKGVVKKTGIRQSKFFKFCNKQKIAFYSTSRDVRTLIYFISKCFLCFFIQENIKKQMVLIITCFKLIETMKKRVV</sequence>
<evidence type="ECO:0000313" key="1">
    <source>
        <dbReference type="EMBL" id="ETO04584.1"/>
    </source>
</evidence>